<feature type="transmembrane region" description="Helical" evidence="7">
    <location>
        <begin position="407"/>
        <end position="429"/>
    </location>
</feature>
<reference evidence="9 10" key="1">
    <citation type="submission" date="2019-03" db="EMBL/GenBank/DDBJ databases">
        <title>Draft genome sequences of novel Actinobacteria.</title>
        <authorList>
            <person name="Sahin N."/>
            <person name="Ay H."/>
            <person name="Saygin H."/>
        </authorList>
    </citation>
    <scope>NUCLEOTIDE SEQUENCE [LARGE SCALE GENOMIC DNA]</scope>
    <source>
        <strain evidence="9 10">DSM 41900</strain>
    </source>
</reference>
<evidence type="ECO:0000256" key="1">
    <source>
        <dbReference type="ARBA" id="ARBA00004651"/>
    </source>
</evidence>
<dbReference type="Pfam" id="PF19053">
    <property type="entry name" value="EccD"/>
    <property type="match status" value="1"/>
</dbReference>
<dbReference type="InterPro" id="IPR006707">
    <property type="entry name" value="T7SS_EccD"/>
</dbReference>
<dbReference type="Proteomes" id="UP000295345">
    <property type="component" value="Unassembled WGS sequence"/>
</dbReference>
<name>A0A4R4T7F8_9ACTN</name>
<dbReference type="NCBIfam" id="TIGR03920">
    <property type="entry name" value="T7SS_EccD"/>
    <property type="match status" value="1"/>
</dbReference>
<dbReference type="Pfam" id="PF08817">
    <property type="entry name" value="YukD"/>
    <property type="match status" value="1"/>
</dbReference>
<dbReference type="InterPro" id="IPR024962">
    <property type="entry name" value="YukD-like"/>
</dbReference>
<dbReference type="AlphaFoldDB" id="A0A4R4T7F8"/>
<evidence type="ECO:0000256" key="6">
    <source>
        <dbReference type="ARBA" id="ARBA00023136"/>
    </source>
</evidence>
<comment type="caution">
    <text evidence="9">The sequence shown here is derived from an EMBL/GenBank/DDBJ whole genome shotgun (WGS) entry which is preliminary data.</text>
</comment>
<dbReference type="OrthoDB" id="4156660at2"/>
<feature type="transmembrane region" description="Helical" evidence="7">
    <location>
        <begin position="378"/>
        <end position="401"/>
    </location>
</feature>
<keyword evidence="4 7" id="KW-0812">Transmembrane</keyword>
<feature type="transmembrane region" description="Helical" evidence="7">
    <location>
        <begin position="156"/>
        <end position="176"/>
    </location>
</feature>
<evidence type="ECO:0000256" key="4">
    <source>
        <dbReference type="ARBA" id="ARBA00022692"/>
    </source>
</evidence>
<dbReference type="PIRSF" id="PIRSF017804">
    <property type="entry name" value="Secretion_EccD1"/>
    <property type="match status" value="1"/>
</dbReference>
<feature type="transmembrane region" description="Helical" evidence="7">
    <location>
        <begin position="441"/>
        <end position="461"/>
    </location>
</feature>
<dbReference type="EMBL" id="SMKI01000221">
    <property type="protein sequence ID" value="TDC72960.1"/>
    <property type="molecule type" value="Genomic_DNA"/>
</dbReference>
<sequence>MSGSPTHQQPTSAGATFVRVGVAGPTGRADLAVPATLPLARLMPALLRHAGQEPGQDGGVRHGGWVLRRADGTRLDTATTLAAQDVREGDLLFVGHGTDDATAPLYDDVVEVIGGDAVRAAWPAAATRRVTGALATGAALTACGALDAAPGPLPGWLGLATALFALAVGVMLSRAFGDPPAGALAAVLAAPPAMLGAVRLLGGEPGVLTGGTAGQLLLACGVLALIGAVGPLLVEGGDGAFAALVVAGPLTATGALVCAVWDVPPASAAAVAAPLALALTTLWPTLAVRLARIPAPQVAATVEELEALPSQLEHDRLRARIAAARRLLLGLSTGSHLVAGAGACVLFASTRLWPGVLGAALVLLMLTRSRLFREPAQIAIPLATGLLAAGGAAVAFVTGHFGERAPMLGVVLPVALLTALVTGAVGLLAGRTRLNPQVSRAIDVLETTLLLSVAPLCLAVWDVYSAVLDLRV</sequence>
<proteinExistence type="inferred from homology"/>
<evidence type="ECO:0000256" key="5">
    <source>
        <dbReference type="ARBA" id="ARBA00022989"/>
    </source>
</evidence>
<dbReference type="Gene3D" id="3.10.20.90">
    <property type="entry name" value="Phosphatidylinositol 3-kinase Catalytic Subunit, Chain A, domain 1"/>
    <property type="match status" value="1"/>
</dbReference>
<keyword evidence="10" id="KW-1185">Reference proteome</keyword>
<keyword evidence="6 7" id="KW-0472">Membrane</keyword>
<feature type="transmembrane region" description="Helical" evidence="7">
    <location>
        <begin position="213"/>
        <end position="234"/>
    </location>
</feature>
<evidence type="ECO:0000313" key="10">
    <source>
        <dbReference type="Proteomes" id="UP000295345"/>
    </source>
</evidence>
<feature type="transmembrane region" description="Helical" evidence="7">
    <location>
        <begin position="268"/>
        <end position="286"/>
    </location>
</feature>
<evidence type="ECO:0000256" key="3">
    <source>
        <dbReference type="ARBA" id="ARBA00022475"/>
    </source>
</evidence>
<dbReference type="InterPro" id="IPR044049">
    <property type="entry name" value="EccD_transm"/>
</dbReference>
<comment type="subcellular location">
    <subcellularLocation>
        <location evidence="1">Cell membrane</location>
        <topology evidence="1">Multi-pass membrane protein</topology>
    </subcellularLocation>
</comment>
<accession>A0A4R4T7F8</accession>
<evidence type="ECO:0000256" key="7">
    <source>
        <dbReference type="SAM" id="Phobius"/>
    </source>
</evidence>
<comment type="similarity">
    <text evidence="2">Belongs to the EccD/Snm4 family.</text>
</comment>
<evidence type="ECO:0000259" key="8">
    <source>
        <dbReference type="Pfam" id="PF19053"/>
    </source>
</evidence>
<dbReference type="RefSeq" id="WP_132819543.1">
    <property type="nucleotide sequence ID" value="NZ_SMKI01000221.1"/>
</dbReference>
<organism evidence="9 10">
    <name type="scientific">Streptomyces hainanensis</name>
    <dbReference type="NCBI Taxonomy" id="402648"/>
    <lineage>
        <taxon>Bacteria</taxon>
        <taxon>Bacillati</taxon>
        <taxon>Actinomycetota</taxon>
        <taxon>Actinomycetes</taxon>
        <taxon>Kitasatosporales</taxon>
        <taxon>Streptomycetaceae</taxon>
        <taxon>Streptomyces</taxon>
    </lineage>
</organism>
<keyword evidence="3" id="KW-1003">Cell membrane</keyword>
<gene>
    <name evidence="9" type="primary">eccD</name>
    <name evidence="9" type="ORF">E1283_20385</name>
</gene>
<feature type="transmembrane region" description="Helical" evidence="7">
    <location>
        <begin position="182"/>
        <end position="201"/>
    </location>
</feature>
<dbReference type="GO" id="GO:0005886">
    <property type="term" value="C:plasma membrane"/>
    <property type="evidence" value="ECO:0007669"/>
    <property type="project" value="UniProtKB-SubCell"/>
</dbReference>
<feature type="transmembrane region" description="Helical" evidence="7">
    <location>
        <begin position="337"/>
        <end position="366"/>
    </location>
</feature>
<protein>
    <submittedName>
        <fullName evidence="9">Type VII secretion integral membrane protein EccD</fullName>
    </submittedName>
</protein>
<feature type="domain" description="EccD-like transmembrane" evidence="8">
    <location>
        <begin position="127"/>
        <end position="469"/>
    </location>
</feature>
<evidence type="ECO:0000313" key="9">
    <source>
        <dbReference type="EMBL" id="TDC72960.1"/>
    </source>
</evidence>
<evidence type="ECO:0000256" key="2">
    <source>
        <dbReference type="ARBA" id="ARBA00006162"/>
    </source>
</evidence>
<keyword evidence="5 7" id="KW-1133">Transmembrane helix</keyword>
<feature type="transmembrane region" description="Helical" evidence="7">
    <location>
        <begin position="240"/>
        <end position="261"/>
    </location>
</feature>